<keyword evidence="2 10" id="KW-0723">Serine/threonine-protein kinase</keyword>
<evidence type="ECO:0000256" key="7">
    <source>
        <dbReference type="ARBA" id="ARBA00047592"/>
    </source>
</evidence>
<dbReference type="PANTHER" id="PTHR24055">
    <property type="entry name" value="MITOGEN-ACTIVATED PROTEIN KINASE"/>
    <property type="match status" value="1"/>
</dbReference>
<accession>A0AAW1WSR0</accession>
<dbReference type="InterPro" id="IPR050117">
    <property type="entry name" value="MAPK"/>
</dbReference>
<dbReference type="Pfam" id="PF00069">
    <property type="entry name" value="Pkinase"/>
    <property type="match status" value="1"/>
</dbReference>
<dbReference type="EMBL" id="JBEDUW010000005">
    <property type="protein sequence ID" value="KAK9927601.1"/>
    <property type="molecule type" value="Genomic_DNA"/>
</dbReference>
<dbReference type="InterPro" id="IPR000719">
    <property type="entry name" value="Prot_kinase_dom"/>
</dbReference>
<organism evidence="12 13">
    <name type="scientific">Rubus argutus</name>
    <name type="common">Southern blackberry</name>
    <dbReference type="NCBI Taxonomy" id="59490"/>
    <lineage>
        <taxon>Eukaryota</taxon>
        <taxon>Viridiplantae</taxon>
        <taxon>Streptophyta</taxon>
        <taxon>Embryophyta</taxon>
        <taxon>Tracheophyta</taxon>
        <taxon>Spermatophyta</taxon>
        <taxon>Magnoliopsida</taxon>
        <taxon>eudicotyledons</taxon>
        <taxon>Gunneridae</taxon>
        <taxon>Pentapetalae</taxon>
        <taxon>rosids</taxon>
        <taxon>fabids</taxon>
        <taxon>Rosales</taxon>
        <taxon>Rosaceae</taxon>
        <taxon>Rosoideae</taxon>
        <taxon>Rosoideae incertae sedis</taxon>
        <taxon>Rubus</taxon>
    </lineage>
</organism>
<comment type="similarity">
    <text evidence="1">Belongs to the protein kinase superfamily. CMGC Ser/Thr protein kinase family. MAP kinase subfamily.</text>
</comment>
<evidence type="ECO:0000256" key="8">
    <source>
        <dbReference type="ARBA" id="ARBA00048312"/>
    </source>
</evidence>
<dbReference type="SMART" id="SM00220">
    <property type="entry name" value="S_TKc"/>
    <property type="match status" value="1"/>
</dbReference>
<dbReference type="InterPro" id="IPR017441">
    <property type="entry name" value="Protein_kinase_ATP_BS"/>
</dbReference>
<feature type="domain" description="Protein kinase" evidence="11">
    <location>
        <begin position="4"/>
        <end position="284"/>
    </location>
</feature>
<comment type="caution">
    <text evidence="12">The sequence shown here is derived from an EMBL/GenBank/DDBJ whole genome shotgun (WGS) entry which is preliminary data.</text>
</comment>
<comment type="catalytic activity">
    <reaction evidence="7">
        <text>L-threonyl-[protein] + ATP = O-phospho-L-threonyl-[protein] + ADP + H(+)</text>
        <dbReference type="Rhea" id="RHEA:46608"/>
        <dbReference type="Rhea" id="RHEA-COMP:11060"/>
        <dbReference type="Rhea" id="RHEA-COMP:11605"/>
        <dbReference type="ChEBI" id="CHEBI:15378"/>
        <dbReference type="ChEBI" id="CHEBI:30013"/>
        <dbReference type="ChEBI" id="CHEBI:30616"/>
        <dbReference type="ChEBI" id="CHEBI:61977"/>
        <dbReference type="ChEBI" id="CHEBI:456216"/>
        <dbReference type="EC" id="2.7.11.24"/>
    </reaction>
</comment>
<dbReference type="SUPFAM" id="SSF56112">
    <property type="entry name" value="Protein kinase-like (PK-like)"/>
    <property type="match status" value="1"/>
</dbReference>
<sequence>MERYEFVRKIGEGSFGCVYQAIDKSTLEFVAIKKLKHQCDSSSYVDLIPEVRALCTLRFPNIVRLKEVQRQHHTVYFVFEYMQGSLRQLINTRRMPFSEAEIRSLSFQVLQGLASMHDGHGYMHRDMKPENLLVNPGVIKISDLGSATEINSGPPFQDYVTTRWYRAPEMLLQSFIYDEKVDMWAMGAIIAELFLMRPLFPGVNSADQLYRICSVIGAPTRATWKEAMLLASQLEFRFPPMNGVGLRAMIPYASDSAIDLIGSLCSWDPLKRPTAAQALQHPFFNRGHNVEAPFSSCTHTTNQVVPKITKLTMMQPMLGV</sequence>
<protein>
    <recommendedName>
        <fullName evidence="11">Protein kinase domain-containing protein</fullName>
    </recommendedName>
</protein>
<dbReference type="FunFam" id="1.10.510.10:FF:000624">
    <property type="entry name" value="Mitogen-activated protein kinase"/>
    <property type="match status" value="1"/>
</dbReference>
<proteinExistence type="inferred from homology"/>
<name>A0AAW1WSR0_RUBAR</name>
<evidence type="ECO:0000259" key="11">
    <source>
        <dbReference type="PROSITE" id="PS50011"/>
    </source>
</evidence>
<dbReference type="InterPro" id="IPR008271">
    <property type="entry name" value="Ser/Thr_kinase_AS"/>
</dbReference>
<evidence type="ECO:0000256" key="9">
    <source>
        <dbReference type="PROSITE-ProRule" id="PRU10141"/>
    </source>
</evidence>
<feature type="binding site" evidence="9">
    <location>
        <position position="34"/>
    </location>
    <ligand>
        <name>ATP</name>
        <dbReference type="ChEBI" id="CHEBI:30616"/>
    </ligand>
</feature>
<evidence type="ECO:0000256" key="6">
    <source>
        <dbReference type="ARBA" id="ARBA00022840"/>
    </source>
</evidence>
<dbReference type="AlphaFoldDB" id="A0AAW1WSR0"/>
<dbReference type="Gene3D" id="3.30.200.20">
    <property type="entry name" value="Phosphorylase Kinase, domain 1"/>
    <property type="match status" value="1"/>
</dbReference>
<evidence type="ECO:0000256" key="2">
    <source>
        <dbReference type="ARBA" id="ARBA00022527"/>
    </source>
</evidence>
<keyword evidence="6 9" id="KW-0067">ATP-binding</keyword>
<dbReference type="PROSITE" id="PS00108">
    <property type="entry name" value="PROTEIN_KINASE_ST"/>
    <property type="match status" value="1"/>
</dbReference>
<evidence type="ECO:0000256" key="10">
    <source>
        <dbReference type="RuleBase" id="RU000304"/>
    </source>
</evidence>
<dbReference type="PROSITE" id="PS50011">
    <property type="entry name" value="PROTEIN_KINASE_DOM"/>
    <property type="match status" value="1"/>
</dbReference>
<evidence type="ECO:0000256" key="1">
    <source>
        <dbReference type="ARBA" id="ARBA00008832"/>
    </source>
</evidence>
<dbReference type="Gene3D" id="1.10.510.10">
    <property type="entry name" value="Transferase(Phosphotransferase) domain 1"/>
    <property type="match status" value="1"/>
</dbReference>
<evidence type="ECO:0000256" key="3">
    <source>
        <dbReference type="ARBA" id="ARBA00022679"/>
    </source>
</evidence>
<evidence type="ECO:0000313" key="12">
    <source>
        <dbReference type="EMBL" id="KAK9927601.1"/>
    </source>
</evidence>
<evidence type="ECO:0000256" key="5">
    <source>
        <dbReference type="ARBA" id="ARBA00022777"/>
    </source>
</evidence>
<comment type="catalytic activity">
    <reaction evidence="8">
        <text>L-seryl-[protein] + ATP = O-phospho-L-seryl-[protein] + ADP + H(+)</text>
        <dbReference type="Rhea" id="RHEA:17989"/>
        <dbReference type="Rhea" id="RHEA-COMP:9863"/>
        <dbReference type="Rhea" id="RHEA-COMP:11604"/>
        <dbReference type="ChEBI" id="CHEBI:15378"/>
        <dbReference type="ChEBI" id="CHEBI:29999"/>
        <dbReference type="ChEBI" id="CHEBI:30616"/>
        <dbReference type="ChEBI" id="CHEBI:83421"/>
        <dbReference type="ChEBI" id="CHEBI:456216"/>
        <dbReference type="EC" id="2.7.11.24"/>
    </reaction>
</comment>
<reference evidence="12 13" key="1">
    <citation type="journal article" date="2023" name="G3 (Bethesda)">
        <title>A chromosome-length genome assembly and annotation of blackberry (Rubus argutus, cv. 'Hillquist').</title>
        <authorList>
            <person name="Bruna T."/>
            <person name="Aryal R."/>
            <person name="Dudchenko O."/>
            <person name="Sargent D.J."/>
            <person name="Mead D."/>
            <person name="Buti M."/>
            <person name="Cavallini A."/>
            <person name="Hytonen T."/>
            <person name="Andres J."/>
            <person name="Pham M."/>
            <person name="Weisz D."/>
            <person name="Mascagni F."/>
            <person name="Usai G."/>
            <person name="Natali L."/>
            <person name="Bassil N."/>
            <person name="Fernandez G.E."/>
            <person name="Lomsadze A."/>
            <person name="Armour M."/>
            <person name="Olukolu B."/>
            <person name="Poorten T."/>
            <person name="Britton C."/>
            <person name="Davik J."/>
            <person name="Ashrafi H."/>
            <person name="Aiden E.L."/>
            <person name="Borodovsky M."/>
            <person name="Worthington M."/>
        </authorList>
    </citation>
    <scope>NUCLEOTIDE SEQUENCE [LARGE SCALE GENOMIC DNA]</scope>
    <source>
        <strain evidence="12">PI 553951</strain>
    </source>
</reference>
<keyword evidence="13" id="KW-1185">Reference proteome</keyword>
<evidence type="ECO:0000313" key="13">
    <source>
        <dbReference type="Proteomes" id="UP001457282"/>
    </source>
</evidence>
<keyword evidence="3" id="KW-0808">Transferase</keyword>
<dbReference type="GO" id="GO:0004707">
    <property type="term" value="F:MAP kinase activity"/>
    <property type="evidence" value="ECO:0007669"/>
    <property type="project" value="UniProtKB-EC"/>
</dbReference>
<dbReference type="GO" id="GO:0005524">
    <property type="term" value="F:ATP binding"/>
    <property type="evidence" value="ECO:0007669"/>
    <property type="project" value="UniProtKB-UniRule"/>
</dbReference>
<gene>
    <name evidence="12" type="ORF">M0R45_024777</name>
</gene>
<keyword evidence="4 9" id="KW-0547">Nucleotide-binding</keyword>
<dbReference type="InterPro" id="IPR011009">
    <property type="entry name" value="Kinase-like_dom_sf"/>
</dbReference>
<evidence type="ECO:0000256" key="4">
    <source>
        <dbReference type="ARBA" id="ARBA00022741"/>
    </source>
</evidence>
<dbReference type="PROSITE" id="PS00107">
    <property type="entry name" value="PROTEIN_KINASE_ATP"/>
    <property type="match status" value="1"/>
</dbReference>
<dbReference type="Proteomes" id="UP001457282">
    <property type="component" value="Unassembled WGS sequence"/>
</dbReference>
<keyword evidence="5" id="KW-0418">Kinase</keyword>